<comment type="caution">
    <text evidence="1">The sequence shown here is derived from an EMBL/GenBank/DDBJ whole genome shotgun (WGS) entry which is preliminary data.</text>
</comment>
<dbReference type="InterPro" id="IPR029058">
    <property type="entry name" value="AB_hydrolase_fold"/>
</dbReference>
<reference evidence="1" key="1">
    <citation type="journal article" date="2020" name="mSystems">
        <title>Genome- and Community-Level Interaction Insights into Carbon Utilization and Element Cycling Functions of Hydrothermarchaeota in Hydrothermal Sediment.</title>
        <authorList>
            <person name="Zhou Z."/>
            <person name="Liu Y."/>
            <person name="Xu W."/>
            <person name="Pan J."/>
            <person name="Luo Z.H."/>
            <person name="Li M."/>
        </authorList>
    </citation>
    <scope>NUCLEOTIDE SEQUENCE [LARGE SCALE GENOMIC DNA]</scope>
    <source>
        <strain evidence="1">SpSt-503</strain>
    </source>
</reference>
<protein>
    <submittedName>
        <fullName evidence="1">DUF2974 domain-containing protein</fullName>
    </submittedName>
</protein>
<gene>
    <name evidence="1" type="ORF">ENS59_10015</name>
</gene>
<sequence>MYTLPMVNTKTANIEDYLAWRGDLSFRESPFNPVDNLIFSVFAYLPLDGLVPSEPGRHGPTASDVAREFAKLDARAMKVRGFSERMARHISFFRQAAETRRFAGVRLSGFQNRFDKDEETQFAAVSFSLEDGSHYIAFRGTDSTVVGWKEDFNMSFMTPVPAQRLASAYLERAAQKLHGKLRIGGHSKGGNLAVYGAACSSWWTQRRILGVYNNDGPGFDKATIAKDGFRALQGRLYAYVPQSSIIGMLLEHSETYTIVQSTQKGIAQHDPYSWTLRGPAFVCVDTVTDTSRFIDTTIKEWLGSLPPEERRKFIDALFDILEATDITSFSELSTNWFQRARAMADAISNLDGESRTMLMKTLGLLFDTIKTNLKLLVPFGENTGNR</sequence>
<dbReference type="EMBL" id="DSVL01000307">
    <property type="protein sequence ID" value="HFH29827.1"/>
    <property type="molecule type" value="Genomic_DNA"/>
</dbReference>
<evidence type="ECO:0000313" key="1">
    <source>
        <dbReference type="EMBL" id="HFH29827.1"/>
    </source>
</evidence>
<dbReference type="InterPro" id="IPR024499">
    <property type="entry name" value="Mbeg1-like"/>
</dbReference>
<name>A0A7C3IJX9_9SPIR</name>
<dbReference type="AlphaFoldDB" id="A0A7C3IJX9"/>
<organism evidence="1">
    <name type="scientific">Gracilinema caldarium</name>
    <dbReference type="NCBI Taxonomy" id="215591"/>
    <lineage>
        <taxon>Bacteria</taxon>
        <taxon>Pseudomonadati</taxon>
        <taxon>Spirochaetota</taxon>
        <taxon>Spirochaetia</taxon>
        <taxon>Spirochaetales</taxon>
        <taxon>Breznakiellaceae</taxon>
        <taxon>Gracilinema</taxon>
    </lineage>
</organism>
<dbReference type="SUPFAM" id="SSF53474">
    <property type="entry name" value="alpha/beta-Hydrolases"/>
    <property type="match status" value="1"/>
</dbReference>
<proteinExistence type="predicted"/>
<accession>A0A7C3IJX9</accession>
<dbReference type="Pfam" id="PF11187">
    <property type="entry name" value="Mbeg1-like"/>
    <property type="match status" value="1"/>
</dbReference>